<organism evidence="1 2">
    <name type="scientific">Trichothecium roseum</name>
    <dbReference type="NCBI Taxonomy" id="47278"/>
    <lineage>
        <taxon>Eukaryota</taxon>
        <taxon>Fungi</taxon>
        <taxon>Dikarya</taxon>
        <taxon>Ascomycota</taxon>
        <taxon>Pezizomycotina</taxon>
        <taxon>Sordariomycetes</taxon>
        <taxon>Hypocreomycetidae</taxon>
        <taxon>Hypocreales</taxon>
        <taxon>Hypocreales incertae sedis</taxon>
        <taxon>Trichothecium</taxon>
    </lineage>
</organism>
<name>A0ACC0VC22_9HYPO</name>
<dbReference type="Proteomes" id="UP001163324">
    <property type="component" value="Chromosome 2"/>
</dbReference>
<protein>
    <submittedName>
        <fullName evidence="1">Uncharacterized protein</fullName>
    </submittedName>
</protein>
<keyword evidence="2" id="KW-1185">Reference proteome</keyword>
<reference evidence="1" key="1">
    <citation type="submission" date="2022-10" db="EMBL/GenBank/DDBJ databases">
        <title>Complete Genome of Trichothecium roseum strain YXFP-22015, a Plant Pathogen Isolated from Citrus.</title>
        <authorList>
            <person name="Wang Y."/>
            <person name="Zhu L."/>
        </authorList>
    </citation>
    <scope>NUCLEOTIDE SEQUENCE</scope>
    <source>
        <strain evidence="1">YXFP-22015</strain>
    </source>
</reference>
<evidence type="ECO:0000313" key="1">
    <source>
        <dbReference type="EMBL" id="KAI9903390.1"/>
    </source>
</evidence>
<proteinExistence type="predicted"/>
<evidence type="ECO:0000313" key="2">
    <source>
        <dbReference type="Proteomes" id="UP001163324"/>
    </source>
</evidence>
<gene>
    <name evidence="1" type="ORF">N3K66_002742</name>
</gene>
<accession>A0ACC0VC22</accession>
<dbReference type="EMBL" id="CM047941">
    <property type="protein sequence ID" value="KAI9903390.1"/>
    <property type="molecule type" value="Genomic_DNA"/>
</dbReference>
<sequence>MSTKRSHDQVEDAGPSDRSGRPTFKKQKFGTKAKHRAKEGSIEYSKKRIRNIERLFQRNADLPSDVRNDLERELATHKATVSDKGFQKRRSALISKYHMVRFFERKKAMRLVKQLKRKIEGAQDPAETEQLQQHLHIAQVDEAYTVHHPHAEPYISLYGGSKSTDKDDEDDDDAESKTPKAKAMLEDERPPMWKTVEQAMEQGPEALRALRERRTADEGSAVTTQRAKKPKTSVVAQPAPAEKKQAVSTPKPTPAPKQAKDGKQVMNRRERRKLMREAQDEEKEDDGEGFFDM</sequence>
<comment type="caution">
    <text evidence="1">The sequence shown here is derived from an EMBL/GenBank/DDBJ whole genome shotgun (WGS) entry which is preliminary data.</text>
</comment>